<sequence length="82" mass="9569">MERVIVEREFDVPVDLGELVERAKRNALCYELRHVKHVRTVVSNDGRRMICEYDAPDAESVREANDLAGVPYVRVWTARRIE</sequence>
<dbReference type="EMBL" id="CP011125">
    <property type="protein sequence ID" value="AKF10700.1"/>
    <property type="molecule type" value="Genomic_DNA"/>
</dbReference>
<proteinExistence type="predicted"/>
<dbReference type="Pfam" id="PF14026">
    <property type="entry name" value="SCO4226-like"/>
    <property type="match status" value="1"/>
</dbReference>
<reference evidence="1 2" key="1">
    <citation type="submission" date="2015-03" db="EMBL/GenBank/DDBJ databases">
        <title>Genome assembly of Sandaracinus amylolyticus DSM 53668.</title>
        <authorList>
            <person name="Sharma G."/>
            <person name="Subramanian S."/>
        </authorList>
    </citation>
    <scope>NUCLEOTIDE SEQUENCE [LARGE SCALE GENOMIC DNA]</scope>
    <source>
        <strain evidence="1 2">DSM 53668</strain>
    </source>
</reference>
<gene>
    <name evidence="1" type="ORF">DB32_007849</name>
</gene>
<dbReference type="KEGG" id="samy:DB32_007849"/>
<evidence type="ECO:0000313" key="1">
    <source>
        <dbReference type="EMBL" id="AKF10700.1"/>
    </source>
</evidence>
<evidence type="ECO:0000313" key="2">
    <source>
        <dbReference type="Proteomes" id="UP000034883"/>
    </source>
</evidence>
<name>A0A0F6W983_9BACT</name>
<dbReference type="RefSeq" id="WP_053237646.1">
    <property type="nucleotide sequence ID" value="NZ_CP011125.1"/>
</dbReference>
<keyword evidence="2" id="KW-1185">Reference proteome</keyword>
<dbReference type="Proteomes" id="UP000034883">
    <property type="component" value="Chromosome"/>
</dbReference>
<evidence type="ECO:0008006" key="3">
    <source>
        <dbReference type="Google" id="ProtNLM"/>
    </source>
</evidence>
<protein>
    <recommendedName>
        <fullName evidence="3">DUF4242 domain-containing protein</fullName>
    </recommendedName>
</protein>
<accession>A0A0F6W983</accession>
<dbReference type="STRING" id="927083.DB32_007849"/>
<dbReference type="InterPro" id="IPR025336">
    <property type="entry name" value="SCO4226-like"/>
</dbReference>
<dbReference type="AlphaFoldDB" id="A0A0F6W983"/>
<organism evidence="1 2">
    <name type="scientific">Sandaracinus amylolyticus</name>
    <dbReference type="NCBI Taxonomy" id="927083"/>
    <lineage>
        <taxon>Bacteria</taxon>
        <taxon>Pseudomonadati</taxon>
        <taxon>Myxococcota</taxon>
        <taxon>Polyangia</taxon>
        <taxon>Polyangiales</taxon>
        <taxon>Sandaracinaceae</taxon>
        <taxon>Sandaracinus</taxon>
    </lineage>
</organism>